<comment type="cofactor">
    <cofactor evidence="1">
        <name>Zn(2+)</name>
        <dbReference type="ChEBI" id="CHEBI:29105"/>
    </cofactor>
</comment>
<evidence type="ECO:0000256" key="1">
    <source>
        <dbReference type="ARBA" id="ARBA00001947"/>
    </source>
</evidence>
<proteinExistence type="inferred from homology"/>
<evidence type="ECO:0000313" key="7">
    <source>
        <dbReference type="EMBL" id="KAL1600453.1"/>
    </source>
</evidence>
<name>A0ABR3R842_9PLEO</name>
<dbReference type="PANTHER" id="PTHR30096:SF0">
    <property type="entry name" value="4,5-DOPA DIOXYGENASE EXTRADIOL-LIKE PROTEIN"/>
    <property type="match status" value="1"/>
</dbReference>
<evidence type="ECO:0000256" key="5">
    <source>
        <dbReference type="ARBA" id="ARBA00023002"/>
    </source>
</evidence>
<keyword evidence="3" id="KW-0479">Metal-binding</keyword>
<feature type="domain" description="Extradiol ring-cleavage dioxygenase class III enzyme subunit B" evidence="6">
    <location>
        <begin position="11"/>
        <end position="240"/>
    </location>
</feature>
<gene>
    <name evidence="7" type="ORF">SLS60_006839</name>
</gene>
<evidence type="ECO:0000256" key="3">
    <source>
        <dbReference type="ARBA" id="ARBA00022723"/>
    </source>
</evidence>
<dbReference type="EMBL" id="JAKJXO020000009">
    <property type="protein sequence ID" value="KAL1600453.1"/>
    <property type="molecule type" value="Genomic_DNA"/>
</dbReference>
<dbReference type="PANTHER" id="PTHR30096">
    <property type="entry name" value="4,5-DOPA DIOXYGENASE EXTRADIOL-LIKE PROTEIN"/>
    <property type="match status" value="1"/>
</dbReference>
<comment type="caution">
    <text evidence="7">The sequence shown here is derived from an EMBL/GenBank/DDBJ whole genome shotgun (WGS) entry which is preliminary data.</text>
</comment>
<evidence type="ECO:0000256" key="2">
    <source>
        <dbReference type="ARBA" id="ARBA00007581"/>
    </source>
</evidence>
<comment type="similarity">
    <text evidence="2">Belongs to the DODA-type extradiol aromatic ring-opening dioxygenase family.</text>
</comment>
<keyword evidence="8" id="KW-1185">Reference proteome</keyword>
<keyword evidence="4" id="KW-0862">Zinc</keyword>
<protein>
    <recommendedName>
        <fullName evidence="6">Extradiol ring-cleavage dioxygenase class III enzyme subunit B domain-containing protein</fullName>
    </recommendedName>
</protein>
<dbReference type="SUPFAM" id="SSF53213">
    <property type="entry name" value="LigB-like"/>
    <property type="match status" value="1"/>
</dbReference>
<organism evidence="7 8">
    <name type="scientific">Paraconiothyrium brasiliense</name>
    <dbReference type="NCBI Taxonomy" id="300254"/>
    <lineage>
        <taxon>Eukaryota</taxon>
        <taxon>Fungi</taxon>
        <taxon>Dikarya</taxon>
        <taxon>Ascomycota</taxon>
        <taxon>Pezizomycotina</taxon>
        <taxon>Dothideomycetes</taxon>
        <taxon>Pleosporomycetidae</taxon>
        <taxon>Pleosporales</taxon>
        <taxon>Massarineae</taxon>
        <taxon>Didymosphaeriaceae</taxon>
        <taxon>Paraconiothyrium</taxon>
    </lineage>
</organism>
<accession>A0ABR3R842</accession>
<evidence type="ECO:0000259" key="6">
    <source>
        <dbReference type="Pfam" id="PF02900"/>
    </source>
</evidence>
<keyword evidence="5" id="KW-0560">Oxidoreductase</keyword>
<sequence length="246" mass="27528">MLGRHGNKFDGVKAIILISAHWETDQPHITASHNPGIYYDYEDMRHMLPQEAFEFQYPAKGELQLAKEIAEHLKLSGFSPVLDENRGLDHAVYVPMSLMRPAADIPVVQMSVITRDTEAESTEANIKLGQALESFRDKGCAIVGSGGSFHNFQAVAAAFFEGQEVPERSRQFEKFVESVASIPDPVERKTKLMGWRDLSESYLAHPASQSEHFMPFMVCSGSGGNSGGKQFDMYEYRGTPMGQYEW</sequence>
<dbReference type="Proteomes" id="UP001521785">
    <property type="component" value="Unassembled WGS sequence"/>
</dbReference>
<evidence type="ECO:0000256" key="4">
    <source>
        <dbReference type="ARBA" id="ARBA00022833"/>
    </source>
</evidence>
<dbReference type="InterPro" id="IPR014436">
    <property type="entry name" value="Extradiol_dOase_DODA"/>
</dbReference>
<evidence type="ECO:0000313" key="8">
    <source>
        <dbReference type="Proteomes" id="UP001521785"/>
    </source>
</evidence>
<dbReference type="PIRSF" id="PIRSF006157">
    <property type="entry name" value="Doxgns_DODA"/>
    <property type="match status" value="1"/>
</dbReference>
<dbReference type="Pfam" id="PF02900">
    <property type="entry name" value="LigB"/>
    <property type="match status" value="1"/>
</dbReference>
<dbReference type="CDD" id="cd07363">
    <property type="entry name" value="45_DOPA_Dioxygenase"/>
    <property type="match status" value="1"/>
</dbReference>
<reference evidence="7 8" key="1">
    <citation type="submission" date="2024-02" db="EMBL/GenBank/DDBJ databases">
        <title>De novo assembly and annotation of 12 fungi associated with fruit tree decline syndrome in Ontario, Canada.</title>
        <authorList>
            <person name="Sulman M."/>
            <person name="Ellouze W."/>
            <person name="Ilyukhin E."/>
        </authorList>
    </citation>
    <scope>NUCLEOTIDE SEQUENCE [LARGE SCALE GENOMIC DNA]</scope>
    <source>
        <strain evidence="7 8">M42-189</strain>
    </source>
</reference>
<dbReference type="InterPro" id="IPR004183">
    <property type="entry name" value="Xdiol_dOase_suB"/>
</dbReference>
<dbReference type="Gene3D" id="3.40.830.10">
    <property type="entry name" value="LigB-like"/>
    <property type="match status" value="1"/>
</dbReference>